<dbReference type="EMBL" id="JBHUCX010000024">
    <property type="protein sequence ID" value="MFD1675127.1"/>
    <property type="molecule type" value="Genomic_DNA"/>
</dbReference>
<keyword evidence="2" id="KW-1185">Reference proteome</keyword>
<evidence type="ECO:0000313" key="1">
    <source>
        <dbReference type="EMBL" id="MFD1675127.1"/>
    </source>
</evidence>
<organism evidence="1 2">
    <name type="scientific">Alicyclobacillus fodiniaquatilis</name>
    <dbReference type="NCBI Taxonomy" id="1661150"/>
    <lineage>
        <taxon>Bacteria</taxon>
        <taxon>Bacillati</taxon>
        <taxon>Bacillota</taxon>
        <taxon>Bacilli</taxon>
        <taxon>Bacillales</taxon>
        <taxon>Alicyclobacillaceae</taxon>
        <taxon>Alicyclobacillus</taxon>
    </lineage>
</organism>
<dbReference type="Proteomes" id="UP001597079">
    <property type="component" value="Unassembled WGS sequence"/>
</dbReference>
<gene>
    <name evidence="1" type="ORF">ACFSB2_10515</name>
</gene>
<reference evidence="2" key="1">
    <citation type="journal article" date="2019" name="Int. J. Syst. Evol. Microbiol.">
        <title>The Global Catalogue of Microorganisms (GCM) 10K type strain sequencing project: providing services to taxonomists for standard genome sequencing and annotation.</title>
        <authorList>
            <consortium name="The Broad Institute Genomics Platform"/>
            <consortium name="The Broad Institute Genome Sequencing Center for Infectious Disease"/>
            <person name="Wu L."/>
            <person name="Ma J."/>
        </authorList>
    </citation>
    <scope>NUCLEOTIDE SEQUENCE [LARGE SCALE GENOMIC DNA]</scope>
    <source>
        <strain evidence="2">CGMCC 1.12286</strain>
    </source>
</reference>
<comment type="caution">
    <text evidence="1">The sequence shown here is derived from an EMBL/GenBank/DDBJ whole genome shotgun (WGS) entry which is preliminary data.</text>
</comment>
<sequence>MFGIHLIEVCDANEAASPALYQLEEKYPVTIIENACMTQCELCAMSPYVFFNGEIVTEDNVEALMMRLEKEIQQALALD</sequence>
<accession>A0ABW4JJ91</accession>
<evidence type="ECO:0000313" key="2">
    <source>
        <dbReference type="Proteomes" id="UP001597079"/>
    </source>
</evidence>
<dbReference type="Pfam" id="PF07293">
    <property type="entry name" value="DUF1450"/>
    <property type="match status" value="1"/>
</dbReference>
<proteinExistence type="predicted"/>
<name>A0ABW4JJ91_9BACL</name>
<dbReference type="RefSeq" id="WP_377942985.1">
    <property type="nucleotide sequence ID" value="NZ_JBHUCX010000024.1"/>
</dbReference>
<dbReference type="InterPro" id="IPR009910">
    <property type="entry name" value="DUF1450"/>
</dbReference>
<protein>
    <submittedName>
        <fullName evidence="1">DUF1450 domain-containing protein</fullName>
    </submittedName>
</protein>